<evidence type="ECO:0000313" key="2">
    <source>
        <dbReference type="Proteomes" id="UP000203890"/>
    </source>
</evidence>
<dbReference type="GeneID" id="5845817"/>
<name>A9YWD0_9PHYC</name>
<dbReference type="InterPro" id="IPR043930">
    <property type="entry name" value="DUF5754"/>
</dbReference>
<gene>
    <name evidence="1" type="ORF">OtV5_212c</name>
</gene>
<organism evidence="1 2">
    <name type="scientific">Ostreococcus tauri virus OtV5</name>
    <dbReference type="NCBI Taxonomy" id="1785753"/>
    <lineage>
        <taxon>Viruses</taxon>
        <taxon>Varidnaviria</taxon>
        <taxon>Bamfordvirae</taxon>
        <taxon>Nucleocytoviricota</taxon>
        <taxon>Megaviricetes</taxon>
        <taxon>Algavirales</taxon>
        <taxon>Phycodnaviridae</taxon>
        <taxon>Prasinovirus</taxon>
        <taxon>Prasinovirus ostreotauri</taxon>
    </lineage>
</organism>
<dbReference type="Proteomes" id="UP000203890">
    <property type="component" value="Segment"/>
</dbReference>
<evidence type="ECO:0000313" key="1">
    <source>
        <dbReference type="EMBL" id="ABY28013.1"/>
    </source>
</evidence>
<reference evidence="1 2" key="1">
    <citation type="journal article" date="2008" name="PLoS ONE">
        <title>Life-cycle and genome of OtV5, a large DNA virus of the pelagic marine unicellular green alga Ostreococcus tauri.</title>
        <authorList>
            <person name="Derelle E."/>
            <person name="Ferraz C."/>
            <person name="Escande M.L."/>
            <person name="Eychenie S."/>
            <person name="Cooke R."/>
            <person name="Piganeau G."/>
            <person name="Desdevises Y."/>
            <person name="Bellec L."/>
            <person name="Moreau H."/>
            <person name="Grimsley N."/>
        </authorList>
    </citation>
    <scope>NUCLEOTIDE SEQUENCE [LARGE SCALE GENOMIC DNA]</scope>
    <source>
        <strain evidence="1 2">OtV5</strain>
    </source>
</reference>
<dbReference type="OrthoDB" id="18981at10239"/>
<protein>
    <submittedName>
        <fullName evidence="1">Uncharacterized protein</fullName>
    </submittedName>
</protein>
<keyword evidence="2" id="KW-1185">Reference proteome</keyword>
<dbReference type="RefSeq" id="YP_001648309.1">
    <property type="nucleotide sequence ID" value="NC_010191.2"/>
</dbReference>
<sequence>MHVILQPSPSVSHKYRVMLPNKRAIDFGVKGTPDYTDHGNPRLMRTHLLRRGAVISEELRIETDPYEIHRGMLMSDMSDQEDWDDYFSTDYWERWLLWSYPTVDQAKLWMTMRKGVLFMPTPESMWFANY</sequence>
<dbReference type="EMBL" id="EU304328">
    <property type="protein sequence ID" value="ABY28013.1"/>
    <property type="molecule type" value="Genomic_DNA"/>
</dbReference>
<dbReference type="KEGG" id="vg:5845817"/>
<dbReference type="Pfam" id="PF19058">
    <property type="entry name" value="DUF5754"/>
    <property type="match status" value="1"/>
</dbReference>
<accession>A9YWD0</accession>
<proteinExistence type="predicted"/>